<organism evidence="2 3">
    <name type="scientific">Thiorhodovibrio winogradskyi</name>
    <dbReference type="NCBI Taxonomy" id="77007"/>
    <lineage>
        <taxon>Bacteria</taxon>
        <taxon>Pseudomonadati</taxon>
        <taxon>Pseudomonadota</taxon>
        <taxon>Gammaproteobacteria</taxon>
        <taxon>Chromatiales</taxon>
        <taxon>Chromatiaceae</taxon>
        <taxon>Thiorhodovibrio</taxon>
    </lineage>
</organism>
<dbReference type="EMBL" id="CP121472">
    <property type="protein sequence ID" value="WPL17282.1"/>
    <property type="molecule type" value="Genomic_DNA"/>
</dbReference>
<dbReference type="Proteomes" id="UP001432180">
    <property type="component" value="Chromosome"/>
</dbReference>
<name>A0ABZ0S8P6_9GAMM</name>
<dbReference type="InterPro" id="IPR001509">
    <property type="entry name" value="Epimerase_deHydtase"/>
</dbReference>
<evidence type="ECO:0000259" key="1">
    <source>
        <dbReference type="Pfam" id="PF01370"/>
    </source>
</evidence>
<dbReference type="SUPFAM" id="SSF51735">
    <property type="entry name" value="NAD(P)-binding Rossmann-fold domains"/>
    <property type="match status" value="1"/>
</dbReference>
<accession>A0ABZ0S8P6</accession>
<protein>
    <submittedName>
        <fullName evidence="2">Cholesterol dehydrogenase</fullName>
    </submittedName>
</protein>
<feature type="domain" description="NAD-dependent epimerase/dehydratase" evidence="1">
    <location>
        <begin position="8"/>
        <end position="216"/>
    </location>
</feature>
<reference evidence="2 3" key="1">
    <citation type="journal article" date="2023" name="Microorganisms">
        <title>Thiorhodovibrio frisius and Trv. litoralis spp. nov., Two Novel Members from a Clade of Fastidious Purple Sulfur Bacteria That Exhibit Unique Red-Shifted Light-Harvesting Capabilities.</title>
        <authorList>
            <person name="Methner A."/>
            <person name="Kuzyk S.B."/>
            <person name="Petersen J."/>
            <person name="Bauer S."/>
            <person name="Brinkmann H."/>
            <person name="Sichau K."/>
            <person name="Wanner G."/>
            <person name="Wolf J."/>
            <person name="Neumann-Schaal M."/>
            <person name="Henke P."/>
            <person name="Tank M."/>
            <person name="Sproer C."/>
            <person name="Bunk B."/>
            <person name="Overmann J."/>
        </authorList>
    </citation>
    <scope>NUCLEOTIDE SEQUENCE [LARGE SCALE GENOMIC DNA]</scope>
    <source>
        <strain evidence="2 3">DSM 6702</strain>
    </source>
</reference>
<sequence length="307" mass="33766">MKKQLKACILGGTGFVGRELVQQLLVRGYQCRLPTRRPHRHRDLKLYPGVVVTPLSRLDTASLRELFNHCDLVVNLVGILNESARSSFQQVHVELVERMLEAARAAEVPRLLHMSALHATVPGQETAETSAYLKSKGAGEALALAAETPKATAFRPSVIFGRGDSLFNRFAGLIDWAPGFFPLACPGARFAPVWVGDVAEAMVRALDHPESIGRAYDLCGPRALSLRELVEYTAKVRGRRVRVIELSDKAAQRQARLFERLPGKPFTMDNYRSLQIDSLCAGDNGLVELGIAPTDIDLEVPRYLGTG</sequence>
<dbReference type="RefSeq" id="WP_328987799.1">
    <property type="nucleotide sequence ID" value="NZ_CP121472.1"/>
</dbReference>
<keyword evidence="3" id="KW-1185">Reference proteome</keyword>
<dbReference type="PANTHER" id="PTHR12126:SF11">
    <property type="entry name" value="NADH DEHYDROGENASE [UBIQUINONE] 1 ALPHA SUBCOMPLEX SUBUNIT 9, MITOCHONDRIAL"/>
    <property type="match status" value="1"/>
</dbReference>
<dbReference type="CDD" id="cd05271">
    <property type="entry name" value="NDUFA9_like_SDR_a"/>
    <property type="match status" value="1"/>
</dbReference>
<dbReference type="PANTHER" id="PTHR12126">
    <property type="entry name" value="NADH-UBIQUINONE OXIDOREDUCTASE 39 KDA SUBUNIT-RELATED"/>
    <property type="match status" value="1"/>
</dbReference>
<dbReference type="Pfam" id="PF01370">
    <property type="entry name" value="Epimerase"/>
    <property type="match status" value="1"/>
</dbReference>
<dbReference type="InterPro" id="IPR036291">
    <property type="entry name" value="NAD(P)-bd_dom_sf"/>
</dbReference>
<dbReference type="Gene3D" id="3.40.50.720">
    <property type="entry name" value="NAD(P)-binding Rossmann-like Domain"/>
    <property type="match status" value="1"/>
</dbReference>
<dbReference type="InterPro" id="IPR051207">
    <property type="entry name" value="ComplexI_NDUFA9_subunit"/>
</dbReference>
<proteinExistence type="predicted"/>
<gene>
    <name evidence="2" type="ORF">Thiowin_02278</name>
</gene>
<evidence type="ECO:0000313" key="2">
    <source>
        <dbReference type="EMBL" id="WPL17282.1"/>
    </source>
</evidence>
<evidence type="ECO:0000313" key="3">
    <source>
        <dbReference type="Proteomes" id="UP001432180"/>
    </source>
</evidence>